<dbReference type="PANTHER" id="PTHR11735">
    <property type="entry name" value="TRNA N6-ADENOSINE THREONYLCARBAMOYLTRANSFERASE"/>
    <property type="match status" value="1"/>
</dbReference>
<dbReference type="STRING" id="1778264.PMARG_ME00145"/>
<keyword evidence="4" id="KW-0963">Cytoplasm</keyword>
<dbReference type="GO" id="GO:0005829">
    <property type="term" value="C:cytosol"/>
    <property type="evidence" value="ECO:0007669"/>
    <property type="project" value="TreeGrafter"/>
</dbReference>
<sequence length="229" mass="25761">MSIRILAIDTTTEACSVALMLNKNIIFNNFIIAPKKHTQHILPMIDKLLSKAGITLKNINALAFNYGPGNFTGIRISIGIIQGLALGANLPIIGVSSLEILAEGAWRHTNISNILTAINVHMQKVYWAPYQRKESGIWMGNKLEKFTEILKFKTHLNNFQGCWAIAGTGWKLIKLNSIKNKNLHFINGKILLPNAQDILPLALNYYKVGNFKPITLIKPHYLQYISWKK</sequence>
<keyword evidence="5" id="KW-0819">tRNA processing</keyword>
<dbReference type="Proteomes" id="UP000095697">
    <property type="component" value="Chromosome I"/>
</dbReference>
<dbReference type="CDD" id="cd24032">
    <property type="entry name" value="ASKHA_NBD_TsaB"/>
    <property type="match status" value="1"/>
</dbReference>
<dbReference type="RefSeq" id="WP_067569243.1">
    <property type="nucleotide sequence ID" value="NZ_LN999831.1"/>
</dbReference>
<organism evidence="8 9">
    <name type="scientific">Candidatus Mikella endobia</name>
    <dbReference type="NCBI Taxonomy" id="1778264"/>
    <lineage>
        <taxon>Bacteria</taxon>
        <taxon>Pseudomonadati</taxon>
        <taxon>Pseudomonadota</taxon>
        <taxon>Gammaproteobacteria</taxon>
        <taxon>Enterobacterales</taxon>
        <taxon>Enterobacteriaceae</taxon>
        <taxon>Candidatus Mikella</taxon>
    </lineage>
</organism>
<evidence type="ECO:0000256" key="5">
    <source>
        <dbReference type="ARBA" id="ARBA00022694"/>
    </source>
</evidence>
<dbReference type="PATRIC" id="fig|1778264.3.peg.134"/>
<evidence type="ECO:0000313" key="9">
    <source>
        <dbReference type="Proteomes" id="UP000095697"/>
    </source>
</evidence>
<keyword evidence="9" id="KW-1185">Reference proteome</keyword>
<dbReference type="FunFam" id="3.30.420.40:FF:000097">
    <property type="entry name" value="tRNA threonylcarbamoyladenosine biosynthesis protein TsaB"/>
    <property type="match status" value="1"/>
</dbReference>
<dbReference type="PANTHER" id="PTHR11735:SF11">
    <property type="entry name" value="TRNA THREONYLCARBAMOYLADENOSINE BIOSYNTHESIS PROTEIN TSAB"/>
    <property type="match status" value="1"/>
</dbReference>
<dbReference type="SUPFAM" id="SSF53067">
    <property type="entry name" value="Actin-like ATPase domain"/>
    <property type="match status" value="2"/>
</dbReference>
<dbReference type="EMBL" id="LN999831">
    <property type="protein sequence ID" value="CUX95804.1"/>
    <property type="molecule type" value="Genomic_DNA"/>
</dbReference>
<gene>
    <name evidence="8" type="primary">tsaB</name>
    <name evidence="8" type="ORF">PMARG_ME00145</name>
</gene>
<comment type="subcellular location">
    <subcellularLocation>
        <location evidence="1">Cytoplasm</location>
    </subcellularLocation>
</comment>
<evidence type="ECO:0000256" key="4">
    <source>
        <dbReference type="ARBA" id="ARBA00022490"/>
    </source>
</evidence>
<dbReference type="KEGG" id="cmik:PMARG_ME00145"/>
<dbReference type="Gene3D" id="3.30.420.40">
    <property type="match status" value="2"/>
</dbReference>
<accession>A0A143WPZ0</accession>
<dbReference type="GO" id="GO:0002949">
    <property type="term" value="P:tRNA threonylcarbamoyladenosine modification"/>
    <property type="evidence" value="ECO:0007669"/>
    <property type="project" value="InterPro"/>
</dbReference>
<protein>
    <recommendedName>
        <fullName evidence="3">tRNA threonylcarbamoyladenosine biosynthesis protein TsaB</fullName>
    </recommendedName>
    <alternativeName>
        <fullName evidence="6">t(6)A37 threonylcarbamoyladenosine biosynthesis protein TsaB</fullName>
    </alternativeName>
</protein>
<evidence type="ECO:0000256" key="2">
    <source>
        <dbReference type="ARBA" id="ARBA00010493"/>
    </source>
</evidence>
<proteinExistence type="inferred from homology"/>
<dbReference type="NCBIfam" id="TIGR03725">
    <property type="entry name" value="T6A_YeaZ"/>
    <property type="match status" value="1"/>
</dbReference>
<evidence type="ECO:0000313" key="8">
    <source>
        <dbReference type="EMBL" id="CUX95804.1"/>
    </source>
</evidence>
<dbReference type="InterPro" id="IPR000905">
    <property type="entry name" value="Gcp-like_dom"/>
</dbReference>
<feature type="domain" description="Gcp-like" evidence="7">
    <location>
        <begin position="32"/>
        <end position="155"/>
    </location>
</feature>
<dbReference type="AlphaFoldDB" id="A0A143WPZ0"/>
<reference evidence="9" key="1">
    <citation type="submission" date="2016-01" db="EMBL/GenBank/DDBJ databases">
        <authorList>
            <person name="Husnik F."/>
        </authorList>
    </citation>
    <scope>NUCLEOTIDE SEQUENCE [LARGE SCALE GENOMIC DNA]</scope>
</reference>
<evidence type="ECO:0000259" key="7">
    <source>
        <dbReference type="Pfam" id="PF00814"/>
    </source>
</evidence>
<evidence type="ECO:0000256" key="6">
    <source>
        <dbReference type="ARBA" id="ARBA00032446"/>
    </source>
</evidence>
<dbReference type="Pfam" id="PF00814">
    <property type="entry name" value="TsaD"/>
    <property type="match status" value="1"/>
</dbReference>
<evidence type="ECO:0000256" key="3">
    <source>
        <dbReference type="ARBA" id="ARBA00019012"/>
    </source>
</evidence>
<evidence type="ECO:0000256" key="1">
    <source>
        <dbReference type="ARBA" id="ARBA00004496"/>
    </source>
</evidence>
<dbReference type="InterPro" id="IPR022496">
    <property type="entry name" value="T6A_TsaB"/>
</dbReference>
<dbReference type="InterPro" id="IPR043129">
    <property type="entry name" value="ATPase_NBD"/>
</dbReference>
<comment type="similarity">
    <text evidence="2">Belongs to the KAE1 / TsaD family. TsaB subfamily.</text>
</comment>
<dbReference type="OrthoDB" id="9809995at2"/>
<name>A0A143WPZ0_9ENTR</name>